<dbReference type="PANTHER" id="PTHR30348:SF4">
    <property type="entry name" value="DUF72 DOMAIN-CONTAINING PROTEIN"/>
    <property type="match status" value="1"/>
</dbReference>
<evidence type="ECO:0008006" key="3">
    <source>
        <dbReference type="Google" id="ProtNLM"/>
    </source>
</evidence>
<dbReference type="Pfam" id="PF01904">
    <property type="entry name" value="DUF72"/>
    <property type="match status" value="1"/>
</dbReference>
<reference evidence="1" key="2">
    <citation type="journal article" date="2020" name="Microorganisms">
        <title>Osmotic Adaptation and Compatible Solute Biosynthesis of Phototrophic Bacteria as Revealed from Genome Analyses.</title>
        <authorList>
            <person name="Imhoff J.F."/>
            <person name="Rahn T."/>
            <person name="Kunzel S."/>
            <person name="Keller A."/>
            <person name="Neulinger S.C."/>
        </authorList>
    </citation>
    <scope>NUCLEOTIDE SEQUENCE</scope>
    <source>
        <strain evidence="1">DSM 11080</strain>
    </source>
</reference>
<dbReference type="Gene3D" id="3.20.20.410">
    <property type="entry name" value="Protein of unknown function UPF0759"/>
    <property type="match status" value="1"/>
</dbReference>
<dbReference type="InterPro" id="IPR036520">
    <property type="entry name" value="UPF0759_sf"/>
</dbReference>
<dbReference type="RefSeq" id="WP_200346186.1">
    <property type="nucleotide sequence ID" value="NZ_NRSJ01000017.1"/>
</dbReference>
<sequence>MATHRIGTSGWSYDHWSGPVYAPDRPSSDRLLEYARLFNGTEINNSFYHLPSVDTLTAWRDKVPDDFCFAVKASRYITHMKKLKDPPQGLDELLERVSVLGPKRGPLLFQLPPRWRFNRGRLEHFLAALEDAGRCAFEFRDHSWINDEALELLERFNTAFCIYDLDGYQTPEHLTADFIYLRLHGPDGPYRGRYDDQALEHWAERLRDWDARGLDTYCWFDNDEAGYAVDNAKTLAGMTGLGCQL</sequence>
<comment type="caution">
    <text evidence="1">The sequence shown here is derived from an EMBL/GenBank/DDBJ whole genome shotgun (WGS) entry which is preliminary data.</text>
</comment>
<name>A0AAJ0U475_9GAMM</name>
<evidence type="ECO:0000313" key="1">
    <source>
        <dbReference type="EMBL" id="MBK1704970.1"/>
    </source>
</evidence>
<protein>
    <recommendedName>
        <fullName evidence="3">DUF72 domain-containing protein</fullName>
    </recommendedName>
</protein>
<organism evidence="1 2">
    <name type="scientific">Halochromatium glycolicum</name>
    <dbReference type="NCBI Taxonomy" id="85075"/>
    <lineage>
        <taxon>Bacteria</taxon>
        <taxon>Pseudomonadati</taxon>
        <taxon>Pseudomonadota</taxon>
        <taxon>Gammaproteobacteria</taxon>
        <taxon>Chromatiales</taxon>
        <taxon>Chromatiaceae</taxon>
        <taxon>Halochromatium</taxon>
    </lineage>
</organism>
<proteinExistence type="predicted"/>
<keyword evidence="2" id="KW-1185">Reference proteome</keyword>
<gene>
    <name evidence="1" type="ORF">CKO40_10570</name>
</gene>
<dbReference type="PANTHER" id="PTHR30348">
    <property type="entry name" value="UNCHARACTERIZED PROTEIN YECE"/>
    <property type="match status" value="1"/>
</dbReference>
<dbReference type="Proteomes" id="UP001296776">
    <property type="component" value="Unassembled WGS sequence"/>
</dbReference>
<evidence type="ECO:0000313" key="2">
    <source>
        <dbReference type="Proteomes" id="UP001296776"/>
    </source>
</evidence>
<dbReference type="EMBL" id="NRSJ01000017">
    <property type="protein sequence ID" value="MBK1704970.1"/>
    <property type="molecule type" value="Genomic_DNA"/>
</dbReference>
<reference evidence="1" key="1">
    <citation type="submission" date="2017-08" db="EMBL/GenBank/DDBJ databases">
        <authorList>
            <person name="Imhoff J.F."/>
            <person name="Rahn T."/>
            <person name="Kuenzel S."/>
            <person name="Neulinger S.C."/>
        </authorList>
    </citation>
    <scope>NUCLEOTIDE SEQUENCE</scope>
    <source>
        <strain evidence="1">DSM 11080</strain>
    </source>
</reference>
<dbReference type="AlphaFoldDB" id="A0AAJ0U475"/>
<dbReference type="SUPFAM" id="SSF117396">
    <property type="entry name" value="TM1631-like"/>
    <property type="match status" value="1"/>
</dbReference>
<accession>A0AAJ0U475</accession>
<dbReference type="InterPro" id="IPR002763">
    <property type="entry name" value="DUF72"/>
</dbReference>